<dbReference type="Proteomes" id="UP001432027">
    <property type="component" value="Unassembled WGS sequence"/>
</dbReference>
<sequence>MSNNARHCHRVLKDLTGTSRCSVIAASTQNSQKWSLKRLRCFPIKPVSQLFLVVTGSEWNGSSWNGCRMVWRLRVLVWWQCEDAV</sequence>
<evidence type="ECO:0000313" key="2">
    <source>
        <dbReference type="Proteomes" id="UP001432027"/>
    </source>
</evidence>
<feature type="non-terminal residue" evidence="1">
    <location>
        <position position="85"/>
    </location>
</feature>
<keyword evidence="2" id="KW-1185">Reference proteome</keyword>
<evidence type="ECO:0008006" key="3">
    <source>
        <dbReference type="Google" id="ProtNLM"/>
    </source>
</evidence>
<reference evidence="1" key="1">
    <citation type="submission" date="2023-10" db="EMBL/GenBank/DDBJ databases">
        <title>Genome assembly of Pristionchus species.</title>
        <authorList>
            <person name="Yoshida K."/>
            <person name="Sommer R.J."/>
        </authorList>
    </citation>
    <scope>NUCLEOTIDE SEQUENCE</scope>
    <source>
        <strain evidence="1">RS0144</strain>
    </source>
</reference>
<dbReference type="AlphaFoldDB" id="A0AAV5TUJ2"/>
<organism evidence="1 2">
    <name type="scientific">Pristionchus entomophagus</name>
    <dbReference type="NCBI Taxonomy" id="358040"/>
    <lineage>
        <taxon>Eukaryota</taxon>
        <taxon>Metazoa</taxon>
        <taxon>Ecdysozoa</taxon>
        <taxon>Nematoda</taxon>
        <taxon>Chromadorea</taxon>
        <taxon>Rhabditida</taxon>
        <taxon>Rhabditina</taxon>
        <taxon>Diplogasteromorpha</taxon>
        <taxon>Diplogasteroidea</taxon>
        <taxon>Neodiplogasteridae</taxon>
        <taxon>Pristionchus</taxon>
    </lineage>
</organism>
<proteinExistence type="predicted"/>
<name>A0AAV5TUJ2_9BILA</name>
<gene>
    <name evidence="1" type="ORF">PENTCL1PPCAC_20073</name>
</gene>
<protein>
    <recommendedName>
        <fullName evidence="3">Ribosomal protein</fullName>
    </recommendedName>
</protein>
<dbReference type="EMBL" id="BTSX01000004">
    <property type="protein sequence ID" value="GMS97898.1"/>
    <property type="molecule type" value="Genomic_DNA"/>
</dbReference>
<evidence type="ECO:0000313" key="1">
    <source>
        <dbReference type="EMBL" id="GMS97898.1"/>
    </source>
</evidence>
<comment type="caution">
    <text evidence="1">The sequence shown here is derived from an EMBL/GenBank/DDBJ whole genome shotgun (WGS) entry which is preliminary data.</text>
</comment>
<accession>A0AAV5TUJ2</accession>